<dbReference type="InterPro" id="IPR009056">
    <property type="entry name" value="Cyt_c-like_dom"/>
</dbReference>
<dbReference type="GO" id="GO:0009055">
    <property type="term" value="F:electron transfer activity"/>
    <property type="evidence" value="ECO:0007669"/>
    <property type="project" value="InterPro"/>
</dbReference>
<feature type="transmembrane region" description="Helical" evidence="5">
    <location>
        <begin position="282"/>
        <end position="300"/>
    </location>
</feature>
<evidence type="ECO:0000256" key="2">
    <source>
        <dbReference type="ARBA" id="ARBA00022723"/>
    </source>
</evidence>
<feature type="transmembrane region" description="Helical" evidence="5">
    <location>
        <begin position="176"/>
        <end position="197"/>
    </location>
</feature>
<keyword evidence="5" id="KW-0472">Membrane</keyword>
<evidence type="ECO:0000256" key="1">
    <source>
        <dbReference type="ARBA" id="ARBA00022617"/>
    </source>
</evidence>
<dbReference type="InterPro" id="IPR010389">
    <property type="entry name" value="Urate_ox_N"/>
</dbReference>
<feature type="transmembrane region" description="Helical" evidence="5">
    <location>
        <begin position="17"/>
        <end position="36"/>
    </location>
</feature>
<organism evidence="7 8">
    <name type="scientific">Stagnihabitans tardus</name>
    <dbReference type="NCBI Taxonomy" id="2699202"/>
    <lineage>
        <taxon>Bacteria</taxon>
        <taxon>Pseudomonadati</taxon>
        <taxon>Pseudomonadota</taxon>
        <taxon>Alphaproteobacteria</taxon>
        <taxon>Rhodobacterales</taxon>
        <taxon>Paracoccaceae</taxon>
        <taxon>Stagnihabitans</taxon>
    </lineage>
</organism>
<keyword evidence="8" id="KW-1185">Reference proteome</keyword>
<proteinExistence type="predicted"/>
<dbReference type="GO" id="GO:0046872">
    <property type="term" value="F:metal ion binding"/>
    <property type="evidence" value="ECO:0007669"/>
    <property type="project" value="UniProtKB-KW"/>
</dbReference>
<feature type="transmembrane region" description="Helical" evidence="5">
    <location>
        <begin position="151"/>
        <end position="170"/>
    </location>
</feature>
<dbReference type="InterPro" id="IPR036909">
    <property type="entry name" value="Cyt_c-like_dom_sf"/>
</dbReference>
<dbReference type="AlphaFoldDB" id="A0AAE5BWB2"/>
<evidence type="ECO:0000259" key="6">
    <source>
        <dbReference type="PROSITE" id="PS51007"/>
    </source>
</evidence>
<evidence type="ECO:0000313" key="7">
    <source>
        <dbReference type="EMBL" id="NBZ88128.1"/>
    </source>
</evidence>
<dbReference type="Proteomes" id="UP001193501">
    <property type="component" value="Unassembled WGS sequence"/>
</dbReference>
<dbReference type="GO" id="GO:0020037">
    <property type="term" value="F:heme binding"/>
    <property type="evidence" value="ECO:0007669"/>
    <property type="project" value="InterPro"/>
</dbReference>
<feature type="domain" description="Cytochrome c" evidence="6">
    <location>
        <begin position="319"/>
        <end position="405"/>
    </location>
</feature>
<dbReference type="RefSeq" id="WP_168774933.1">
    <property type="nucleotide sequence ID" value="NZ_JAABNR010000009.1"/>
</dbReference>
<keyword evidence="2 4" id="KW-0479">Metal-binding</keyword>
<evidence type="ECO:0000256" key="3">
    <source>
        <dbReference type="ARBA" id="ARBA00023004"/>
    </source>
</evidence>
<evidence type="ECO:0000313" key="8">
    <source>
        <dbReference type="Proteomes" id="UP001193501"/>
    </source>
</evidence>
<accession>A0AAE5BWB2</accession>
<reference evidence="7" key="1">
    <citation type="submission" date="2020-01" db="EMBL/GenBank/DDBJ databases">
        <authorList>
            <person name="Chen W.-M."/>
        </authorList>
    </citation>
    <scope>NUCLEOTIDE SEQUENCE</scope>
    <source>
        <strain evidence="7">CYK-10</strain>
    </source>
</reference>
<comment type="caution">
    <text evidence="7">The sequence shown here is derived from an EMBL/GenBank/DDBJ whole genome shotgun (WGS) entry which is preliminary data.</text>
</comment>
<name>A0AAE5BWB2_9RHOB</name>
<keyword evidence="5" id="KW-1133">Transmembrane helix</keyword>
<feature type="transmembrane region" description="Helical" evidence="5">
    <location>
        <begin position="87"/>
        <end position="105"/>
    </location>
</feature>
<sequence length="408" mass="46006">MYDWIVLWDFAQVAVRWLHVITAMAWIGSSFYFVALDLGLRQAPDLPPGAHGEEWQVHGGGFYHIRKYLVAPAALPEHLTWFKWESYSTWLSGFALLCLVYYQGAQMFLIDPEVMELQVWQAIAISVASLAFGWLAYNAICKVFVNANQTLVMVALFVVLVGMSWFYTQVFSGRAALLHLGAFTASIMSGNVFFIIMPNQRVVVADLKAGRKPDPKYGKIAKQRSTHNNYLTLPVVFLMLSNHYPLVFATEYNWIIAALVFLMGVTIRHWFNTLHARKGRPIWTWAATALLFLAICWLATAPMRHPPEEAALTGPEITLAAAPGFEDVVSIVQGRCSMCHAREPVQEGIHWAPKGVLLETQSDILREAQRIYEQAGLTRAMPPANLSYMEPEERAAIVDWFRSRGEAL</sequence>
<dbReference type="SUPFAM" id="SSF46626">
    <property type="entry name" value="Cytochrome c"/>
    <property type="match status" value="1"/>
</dbReference>
<keyword evidence="5" id="KW-0812">Transmembrane</keyword>
<dbReference type="EMBL" id="JAABNR010000009">
    <property type="protein sequence ID" value="NBZ88128.1"/>
    <property type="molecule type" value="Genomic_DNA"/>
</dbReference>
<evidence type="ECO:0000256" key="4">
    <source>
        <dbReference type="PROSITE-ProRule" id="PRU00433"/>
    </source>
</evidence>
<feature type="transmembrane region" description="Helical" evidence="5">
    <location>
        <begin position="117"/>
        <end position="139"/>
    </location>
</feature>
<protein>
    <submittedName>
        <fullName evidence="7">Cysteine desulfurase</fullName>
    </submittedName>
</protein>
<gene>
    <name evidence="7" type="ORF">GV832_11110</name>
</gene>
<keyword evidence="1 4" id="KW-0349">Heme</keyword>
<keyword evidence="3 4" id="KW-0408">Iron</keyword>
<dbReference type="Pfam" id="PF06181">
    <property type="entry name" value="Urate_ox_N"/>
    <property type="match status" value="1"/>
</dbReference>
<evidence type="ECO:0000256" key="5">
    <source>
        <dbReference type="SAM" id="Phobius"/>
    </source>
</evidence>
<dbReference type="PROSITE" id="PS51007">
    <property type="entry name" value="CYTC"/>
    <property type="match status" value="1"/>
</dbReference>
<feature type="transmembrane region" description="Helical" evidence="5">
    <location>
        <begin position="252"/>
        <end position="270"/>
    </location>
</feature>